<feature type="compositionally biased region" description="Pro residues" evidence="7">
    <location>
        <begin position="594"/>
        <end position="669"/>
    </location>
</feature>
<evidence type="ECO:0000313" key="8">
    <source>
        <dbReference type="EMBL" id="MEJ1156047.1"/>
    </source>
</evidence>
<reference evidence="8 9" key="1">
    <citation type="submission" date="2024-02" db="EMBL/GenBank/DDBJ databases">
        <authorList>
            <person name="Saticioglu I.B."/>
        </authorList>
    </citation>
    <scope>NUCLEOTIDE SEQUENCE [LARGE SCALE GENOMIC DNA]</scope>
    <source>
        <strain evidence="8 9">Mu-86</strain>
    </source>
</reference>
<evidence type="ECO:0000256" key="1">
    <source>
        <dbReference type="ARBA" id="ARBA00007381"/>
    </source>
</evidence>
<name>A0ABU8LUW8_9MICO</name>
<dbReference type="InterPro" id="IPR013126">
    <property type="entry name" value="Hsp_70_fam"/>
</dbReference>
<accession>A0ABU8LUW8</accession>
<evidence type="ECO:0000256" key="5">
    <source>
        <dbReference type="ARBA" id="ARBA00023186"/>
    </source>
</evidence>
<gene>
    <name evidence="8" type="ORF">WDU96_10620</name>
</gene>
<feature type="compositionally biased region" description="Low complexity" evidence="7">
    <location>
        <begin position="511"/>
        <end position="525"/>
    </location>
</feature>
<comment type="caution">
    <text evidence="8">The sequence shown here is derived from an EMBL/GenBank/DDBJ whole genome shotgun (WGS) entry which is preliminary data.</text>
</comment>
<sequence length="687" mass="69630">MSNKGYLLGVDVGTSRTAASIAPVCKGDQEVRTRSFPLGRNSDSAPSAIFVTDSELLFGEAAERRGLVQPERLIREFKRRIGDDVPIVAGGERFAPEDLYARTVAWVVDAVAEREGSHPTAICVTVPATWGEYRSELVATALGREITADILLISEPEAAAHHYESTSPLDTGRAIAVYDLGGGTFDLAILRKEPSGKVRLVGEPGGISDFGGADFDDLVLRHVIAAAALSSAELSTNADARIGLAALRRECIEAKEALSFDSEAAVPVLVGQSPSTVRITRAEFEDMIDAGISRTADTLANALETAQLAADDLDAVLLTGGSSRIPRIAQMLSEQFDRPIAIDTDPKAIVALGAARALAEHRSLAEISAEVALISSGAIVSTGMDAAPAGASESATAEPAVAEPAGYGWLRRLPATVSIAAGSLLLASSMVVVSATGLGSADLADKNTSTESLPQWLGLQLASSAGAASLEGDDASDTDSEDSAEAKSDTSADSPARPPRARTPQSNDAPVTSTTPTSRVTPRTTNSSAQIPELQPTAPAKSSSPKSSSSSPSPTGAASSGSSTSPSSSSSSSSPSTSSPSTSSPATPSQPTAAPAPQPTTAPAPPTPSPTTAPSPTTPAPEPAPEPTSAPDPVPAPSPTSAPTTPAPAPSPDPEPAPTPEPEPDPTPSATPTAAAPESTPAPTGGE</sequence>
<dbReference type="RefSeq" id="WP_337338494.1">
    <property type="nucleotide sequence ID" value="NZ_JBBDGL010000003.1"/>
</dbReference>
<keyword evidence="9" id="KW-1185">Reference proteome</keyword>
<keyword evidence="4" id="KW-0346">Stress response</keyword>
<dbReference type="PANTHER" id="PTHR19375">
    <property type="entry name" value="HEAT SHOCK PROTEIN 70KDA"/>
    <property type="match status" value="1"/>
</dbReference>
<dbReference type="InterPro" id="IPR043129">
    <property type="entry name" value="ATPase_NBD"/>
</dbReference>
<dbReference type="Proteomes" id="UP001368654">
    <property type="component" value="Unassembled WGS sequence"/>
</dbReference>
<organism evidence="8 9">
    <name type="scientific">Microbacterium marmarense</name>
    <dbReference type="NCBI Taxonomy" id="3122051"/>
    <lineage>
        <taxon>Bacteria</taxon>
        <taxon>Bacillati</taxon>
        <taxon>Actinomycetota</taxon>
        <taxon>Actinomycetes</taxon>
        <taxon>Micrococcales</taxon>
        <taxon>Microbacteriaceae</taxon>
        <taxon>Microbacterium</taxon>
    </lineage>
</organism>
<dbReference type="PRINTS" id="PR01217">
    <property type="entry name" value="PRICHEXTENSN"/>
</dbReference>
<dbReference type="Gene3D" id="3.90.640.10">
    <property type="entry name" value="Actin, Chain A, domain 4"/>
    <property type="match status" value="1"/>
</dbReference>
<keyword evidence="3 6" id="KW-0067">ATP-binding</keyword>
<feature type="compositionally biased region" description="Low complexity" evidence="7">
    <location>
        <begin position="536"/>
        <end position="593"/>
    </location>
</feature>
<dbReference type="EMBL" id="JBBDGL010000003">
    <property type="protein sequence ID" value="MEJ1156047.1"/>
    <property type="molecule type" value="Genomic_DNA"/>
</dbReference>
<keyword evidence="5" id="KW-0143">Chaperone</keyword>
<keyword evidence="2 6" id="KW-0547">Nucleotide-binding</keyword>
<evidence type="ECO:0000256" key="6">
    <source>
        <dbReference type="RuleBase" id="RU003322"/>
    </source>
</evidence>
<evidence type="ECO:0000256" key="3">
    <source>
        <dbReference type="ARBA" id="ARBA00022840"/>
    </source>
</evidence>
<dbReference type="Pfam" id="PF00012">
    <property type="entry name" value="HSP70"/>
    <property type="match status" value="1"/>
</dbReference>
<feature type="compositionally biased region" description="Acidic residues" evidence="7">
    <location>
        <begin position="471"/>
        <end position="483"/>
    </location>
</feature>
<dbReference type="SUPFAM" id="SSF53067">
    <property type="entry name" value="Actin-like ATPase domain"/>
    <property type="match status" value="2"/>
</dbReference>
<protein>
    <submittedName>
        <fullName evidence="8">Hsp70 family protein</fullName>
    </submittedName>
</protein>
<evidence type="ECO:0000313" key="9">
    <source>
        <dbReference type="Proteomes" id="UP001368654"/>
    </source>
</evidence>
<evidence type="ECO:0000256" key="7">
    <source>
        <dbReference type="SAM" id="MobiDB-lite"/>
    </source>
</evidence>
<feature type="region of interest" description="Disordered" evidence="7">
    <location>
        <begin position="467"/>
        <end position="687"/>
    </location>
</feature>
<evidence type="ECO:0000256" key="2">
    <source>
        <dbReference type="ARBA" id="ARBA00022741"/>
    </source>
</evidence>
<dbReference type="Gene3D" id="3.30.420.40">
    <property type="match status" value="2"/>
</dbReference>
<feature type="compositionally biased region" description="Low complexity" evidence="7">
    <location>
        <begin position="670"/>
        <end position="687"/>
    </location>
</feature>
<dbReference type="PROSITE" id="PS01036">
    <property type="entry name" value="HSP70_3"/>
    <property type="match status" value="1"/>
</dbReference>
<comment type="similarity">
    <text evidence="1 6">Belongs to the heat shock protein 70 family.</text>
</comment>
<dbReference type="InterPro" id="IPR018181">
    <property type="entry name" value="Heat_shock_70_CS"/>
</dbReference>
<evidence type="ECO:0000256" key="4">
    <source>
        <dbReference type="ARBA" id="ARBA00023016"/>
    </source>
</evidence>
<proteinExistence type="inferred from homology"/>